<accession>B5XW64</accession>
<dbReference type="BioCyc" id="KPNE507522:GI0B-2076-MONOMER"/>
<dbReference type="EMBL" id="CP000964">
    <property type="protein sequence ID" value="ACI10613.1"/>
    <property type="molecule type" value="Genomic_DNA"/>
</dbReference>
<reference evidence="1 2" key="1">
    <citation type="journal article" date="2008" name="PLoS Genet.">
        <title>Complete genome sequence of the N2-fixing broad host range endophyte Klebsiella pneumoniae 342 and virulence predictions verified in mice.</title>
        <authorList>
            <person name="Fouts D.E."/>
            <person name="Tyler H.L."/>
            <person name="DeBoy R.T."/>
            <person name="Daugherty S."/>
            <person name="Ren Q."/>
            <person name="Badger J.H."/>
            <person name="Durkin A.S."/>
            <person name="Huot H."/>
            <person name="Shrivastava S."/>
            <person name="Kothari S."/>
            <person name="Dodson R.J."/>
            <person name="Mohamoud Y."/>
            <person name="Khouri H."/>
            <person name="Roesch L.F."/>
            <person name="Krogfelt K.A."/>
            <person name="Struve C."/>
            <person name="Triplett E.W."/>
            <person name="Methe B.A."/>
        </authorList>
    </citation>
    <scope>NUCLEOTIDE SEQUENCE [LARGE SCALE GENOMIC DNA]</scope>
    <source>
        <strain evidence="1 2">342</strain>
    </source>
</reference>
<gene>
    <name evidence="1" type="ordered locus">KPK_2082</name>
</gene>
<dbReference type="KEGG" id="kpe:KPK_2082"/>
<organism evidence="1 2">
    <name type="scientific">Klebsiella variicola (strain 342)</name>
    <name type="common">Klebsiella pneumoniae</name>
    <dbReference type="NCBI Taxonomy" id="507522"/>
    <lineage>
        <taxon>Bacteria</taxon>
        <taxon>Pseudomonadati</taxon>
        <taxon>Pseudomonadota</taxon>
        <taxon>Gammaproteobacteria</taxon>
        <taxon>Enterobacterales</taxon>
        <taxon>Enterobacteriaceae</taxon>
        <taxon>Klebsiella/Raoultella group</taxon>
        <taxon>Klebsiella</taxon>
        <taxon>Klebsiella pneumoniae complex</taxon>
    </lineage>
</organism>
<dbReference type="HOGENOM" id="CLU_3328949_0_0_6"/>
<dbReference type="AlphaFoldDB" id="B5XW64"/>
<evidence type="ECO:0000313" key="2">
    <source>
        <dbReference type="Proteomes" id="UP000001734"/>
    </source>
</evidence>
<evidence type="ECO:0000313" key="1">
    <source>
        <dbReference type="EMBL" id="ACI10613.1"/>
    </source>
</evidence>
<dbReference type="Proteomes" id="UP000001734">
    <property type="component" value="Chromosome"/>
</dbReference>
<sequence>MGILCLPAVHFYVKNRPTLGKSPPARHCQSWHPVCITY</sequence>
<protein>
    <submittedName>
        <fullName evidence="1">Uncharacterized protein</fullName>
    </submittedName>
</protein>
<proteinExistence type="predicted"/>
<name>B5XW64_KLEV3</name>